<organism evidence="3 4">
    <name type="scientific">Klebsiella quasipneumoniae subsp. quasipneumoniae</name>
    <dbReference type="NCBI Taxonomy" id="1667327"/>
    <lineage>
        <taxon>Bacteria</taxon>
        <taxon>Pseudomonadati</taxon>
        <taxon>Pseudomonadota</taxon>
        <taxon>Gammaproteobacteria</taxon>
        <taxon>Enterobacterales</taxon>
        <taxon>Enterobacteriaceae</taxon>
        <taxon>Klebsiella/Raoultella group</taxon>
        <taxon>Klebsiella</taxon>
        <taxon>Klebsiella pneumoniae complex</taxon>
    </lineage>
</organism>
<keyword evidence="1" id="KW-0472">Membrane</keyword>
<reference evidence="3" key="1">
    <citation type="submission" date="2023-10" db="EMBL/GenBank/DDBJ databases">
        <title>Surveillance and assessment of the effects of hospital wastewater treatment on clearance of pathogenic bacterial and antimicrobial resistance genes.</title>
        <authorList>
            <person name="Wu Y."/>
        </authorList>
    </citation>
    <scope>NUCLEOTIDE SEQUENCE</scope>
    <source>
        <strain evidence="3">23-M-SRM-33-1</strain>
    </source>
</reference>
<dbReference type="InterPro" id="IPR048428">
    <property type="entry name" value="YobI-NTPase"/>
</dbReference>
<comment type="caution">
    <text evidence="3">The sequence shown here is derived from an EMBL/GenBank/DDBJ whole genome shotgun (WGS) entry which is preliminary data.</text>
</comment>
<dbReference type="Gene3D" id="3.40.50.300">
    <property type="entry name" value="P-loop containing nucleotide triphosphate hydrolases"/>
    <property type="match status" value="1"/>
</dbReference>
<feature type="transmembrane region" description="Helical" evidence="1">
    <location>
        <begin position="142"/>
        <end position="164"/>
    </location>
</feature>
<feature type="domain" description="YobI-like P-loop NTPase" evidence="2">
    <location>
        <begin position="43"/>
        <end position="160"/>
    </location>
</feature>
<protein>
    <recommendedName>
        <fullName evidence="2">YobI-like P-loop NTPase domain-containing protein</fullName>
    </recommendedName>
</protein>
<keyword evidence="1" id="KW-1133">Transmembrane helix</keyword>
<gene>
    <name evidence="3" type="ORF">RZP41_17135</name>
</gene>
<dbReference type="AlphaFoldDB" id="A0AAW8XP82"/>
<dbReference type="Proteomes" id="UP001284547">
    <property type="component" value="Unassembled WGS sequence"/>
</dbReference>
<dbReference type="SUPFAM" id="SSF52540">
    <property type="entry name" value="P-loop containing nucleoside triphosphate hydrolases"/>
    <property type="match status" value="1"/>
</dbReference>
<keyword evidence="1" id="KW-0812">Transmembrane</keyword>
<evidence type="ECO:0000256" key="1">
    <source>
        <dbReference type="SAM" id="Phobius"/>
    </source>
</evidence>
<dbReference type="EMBL" id="JAWHZD010000009">
    <property type="protein sequence ID" value="MDV0842969.1"/>
    <property type="molecule type" value="Genomic_DNA"/>
</dbReference>
<dbReference type="Pfam" id="PF20693">
    <property type="entry name" value="YobI-ATPase"/>
    <property type="match status" value="1"/>
</dbReference>
<proteinExistence type="predicted"/>
<dbReference type="InterPro" id="IPR027417">
    <property type="entry name" value="P-loop_NTPase"/>
</dbReference>
<sequence length="173" mass="19192">MALLDVIKGCWSAKETGASINERQGVYDTLTPKIITDSSVEPYFDALDFAFSKSDVKNIAITGPYGAGKSTVILSYLKSRLKKDFINVSLADFSLSGKSEKSESENVEIELSILQQILYKENKDNLPDSRIDRIQNRNKKHIFSLFATVLTVVGPILLLAVALFPKKSCHYLA</sequence>
<evidence type="ECO:0000259" key="2">
    <source>
        <dbReference type="Pfam" id="PF20693"/>
    </source>
</evidence>
<evidence type="ECO:0000313" key="4">
    <source>
        <dbReference type="Proteomes" id="UP001284547"/>
    </source>
</evidence>
<accession>A0AAW8XP82</accession>
<dbReference type="RefSeq" id="WP_227549693.1">
    <property type="nucleotide sequence ID" value="NZ_JAWHZD010000009.1"/>
</dbReference>
<name>A0AAW8XP82_9ENTR</name>
<evidence type="ECO:0000313" key="3">
    <source>
        <dbReference type="EMBL" id="MDV0842969.1"/>
    </source>
</evidence>